<protein>
    <recommendedName>
        <fullName evidence="2">SsuA/THI5-like domain-containing protein</fullName>
    </recommendedName>
</protein>
<name>A0A172YIV1_9GAMM</name>
<dbReference type="Gene3D" id="3.40.190.10">
    <property type="entry name" value="Periplasmic binding protein-like II"/>
    <property type="match status" value="2"/>
</dbReference>
<evidence type="ECO:0000259" key="2">
    <source>
        <dbReference type="Pfam" id="PF09084"/>
    </source>
</evidence>
<dbReference type="InterPro" id="IPR027939">
    <property type="entry name" value="NMT1/THI5"/>
</dbReference>
<dbReference type="RefSeq" id="WP_064123992.1">
    <property type="nucleotide sequence ID" value="NZ_CP015243.1"/>
</dbReference>
<accession>A0A172YIV1</accession>
<dbReference type="PANTHER" id="PTHR31528">
    <property type="entry name" value="4-AMINO-5-HYDROXYMETHYL-2-METHYLPYRIMIDINE PHOSPHATE SYNTHASE THI11-RELATED"/>
    <property type="match status" value="1"/>
</dbReference>
<keyword evidence="4" id="KW-1185">Reference proteome</keyword>
<dbReference type="InterPro" id="IPR015168">
    <property type="entry name" value="SsuA/THI5"/>
</dbReference>
<feature type="domain" description="SsuA/THI5-like" evidence="2">
    <location>
        <begin position="48"/>
        <end position="258"/>
    </location>
</feature>
<dbReference type="EMBL" id="CP015243">
    <property type="protein sequence ID" value="ANF59147.1"/>
    <property type="molecule type" value="Genomic_DNA"/>
</dbReference>
<sequence>MTLRRLLSTLLVVPACTLLAPLAVLPAQAAELDPVRVQLDWLPTGDKAFFYAGVAEGIYRDAGLDVTLAPGRGSPDAVTQVAAGNADIGAAGINALMEAYAEGGAPVKAVMSIYSKPPEAVFTYEGSGVTDLATTLGKRMAYSMTSAPWPGVLRQAGLDPDAVNMVNVSPASLAPMLAQGQVEMNLNWVTKQPDAESLMEAAGRKLKVLPLSEYGLEGYAYSLLASQRMIDSRPEVLARFITATREAIEFSIAHPEQAAAGLAKVVPESDPAILEGQLRASFPLIDNEISQADGLGVFEPQRLATTWRWVAESDGYAIDAIDPAALIDSRFLDTAAQ</sequence>
<dbReference type="STRING" id="376489.A5892_18145"/>
<gene>
    <name evidence="3" type="ORF">A5892_18145</name>
</gene>
<evidence type="ECO:0000256" key="1">
    <source>
        <dbReference type="SAM" id="SignalP"/>
    </source>
</evidence>
<organism evidence="3 4">
    <name type="scientific">Halotalea alkalilenta</name>
    <dbReference type="NCBI Taxonomy" id="376489"/>
    <lineage>
        <taxon>Bacteria</taxon>
        <taxon>Pseudomonadati</taxon>
        <taxon>Pseudomonadota</taxon>
        <taxon>Gammaproteobacteria</taxon>
        <taxon>Oceanospirillales</taxon>
        <taxon>Halomonadaceae</taxon>
        <taxon>Halotalea</taxon>
    </lineage>
</organism>
<dbReference type="SUPFAM" id="SSF53850">
    <property type="entry name" value="Periplasmic binding protein-like II"/>
    <property type="match status" value="1"/>
</dbReference>
<dbReference type="GO" id="GO:0009228">
    <property type="term" value="P:thiamine biosynthetic process"/>
    <property type="evidence" value="ECO:0007669"/>
    <property type="project" value="InterPro"/>
</dbReference>
<dbReference type="AlphaFoldDB" id="A0A172YIV1"/>
<feature type="signal peptide" evidence="1">
    <location>
        <begin position="1"/>
        <end position="29"/>
    </location>
</feature>
<dbReference type="Proteomes" id="UP000077875">
    <property type="component" value="Chromosome"/>
</dbReference>
<dbReference type="KEGG" id="haa:A5892_18145"/>
<evidence type="ECO:0000313" key="3">
    <source>
        <dbReference type="EMBL" id="ANF59147.1"/>
    </source>
</evidence>
<evidence type="ECO:0000313" key="4">
    <source>
        <dbReference type="Proteomes" id="UP000077875"/>
    </source>
</evidence>
<proteinExistence type="predicted"/>
<keyword evidence="1" id="KW-0732">Signal</keyword>
<reference evidence="3 4" key="1">
    <citation type="submission" date="2016-04" db="EMBL/GenBank/DDBJ databases">
        <title>Complete Genome Sequence of Halotalea alkalilenta IHB B 13600.</title>
        <authorList>
            <person name="Swarnkar M.K."/>
            <person name="Sharma A."/>
            <person name="Kaushal K."/>
            <person name="Soni R."/>
            <person name="Rana S."/>
            <person name="Singh A.K."/>
            <person name="Gulati A."/>
        </authorList>
    </citation>
    <scope>NUCLEOTIDE SEQUENCE [LARGE SCALE GENOMIC DNA]</scope>
    <source>
        <strain evidence="3 4">IHB B 13600</strain>
    </source>
</reference>
<dbReference type="Pfam" id="PF09084">
    <property type="entry name" value="NMT1"/>
    <property type="match status" value="1"/>
</dbReference>
<feature type="chain" id="PRO_5008004740" description="SsuA/THI5-like domain-containing protein" evidence="1">
    <location>
        <begin position="30"/>
        <end position="337"/>
    </location>
</feature>
<dbReference type="PANTHER" id="PTHR31528:SF15">
    <property type="entry name" value="RIBOFLAVIN-BINDING PROTEIN RIBY"/>
    <property type="match status" value="1"/>
</dbReference>